<dbReference type="RefSeq" id="WP_215120724.1">
    <property type="nucleotide sequence ID" value="NZ_CBDRKV010000010.1"/>
</dbReference>
<evidence type="ECO:0000313" key="3">
    <source>
        <dbReference type="Proteomes" id="UP000679629"/>
    </source>
</evidence>
<evidence type="ECO:0000256" key="1">
    <source>
        <dbReference type="SAM" id="MobiDB-lite"/>
    </source>
</evidence>
<feature type="region of interest" description="Disordered" evidence="1">
    <location>
        <begin position="26"/>
        <end position="47"/>
    </location>
</feature>
<reference evidence="3" key="1">
    <citation type="submission" date="2021-05" db="EMBL/GenBank/DDBJ databases">
        <title>Direct Submission.</title>
        <authorList>
            <person name="Li K."/>
            <person name="Gao J."/>
        </authorList>
    </citation>
    <scope>NUCLEOTIDE SEQUENCE [LARGE SCALE GENOMIC DNA]</scope>
    <source>
        <strain evidence="3">MG62</strain>
    </source>
</reference>
<accession>A0ABX8FV05</accession>
<dbReference type="Proteomes" id="UP000679629">
    <property type="component" value="Chromosome"/>
</dbReference>
<organism evidence="2 3">
    <name type="scientific">Streptomyces koelreuteriae</name>
    <dbReference type="NCBI Taxonomy" id="2838015"/>
    <lineage>
        <taxon>Bacteria</taxon>
        <taxon>Bacillati</taxon>
        <taxon>Actinomycetota</taxon>
        <taxon>Actinomycetes</taxon>
        <taxon>Kitasatosporales</taxon>
        <taxon>Streptomycetaceae</taxon>
        <taxon>Streptomyces</taxon>
    </lineage>
</organism>
<dbReference type="EMBL" id="CP075896">
    <property type="protein sequence ID" value="QWB24894.1"/>
    <property type="molecule type" value="Genomic_DNA"/>
</dbReference>
<gene>
    <name evidence="2" type="ORF">KJK29_21195</name>
</gene>
<name>A0ABX8FV05_9ACTN</name>
<evidence type="ECO:0000313" key="2">
    <source>
        <dbReference type="EMBL" id="QWB24894.1"/>
    </source>
</evidence>
<protein>
    <submittedName>
        <fullName evidence="2">Uncharacterized protein</fullName>
    </submittedName>
</protein>
<proteinExistence type="predicted"/>
<feature type="compositionally biased region" description="Basic residues" evidence="1">
    <location>
        <begin position="37"/>
        <end position="47"/>
    </location>
</feature>
<sequence>MNKEGANANLPCETHDQLHDQLHDTYRQARTSTAGLGRRRRTAKASA</sequence>
<keyword evidence="3" id="KW-1185">Reference proteome</keyword>